<feature type="signal peptide" evidence="9">
    <location>
        <begin position="1"/>
        <end position="20"/>
    </location>
</feature>
<evidence type="ECO:0000256" key="9">
    <source>
        <dbReference type="SAM" id="SignalP"/>
    </source>
</evidence>
<evidence type="ECO:0000259" key="10">
    <source>
        <dbReference type="Pfam" id="PF00061"/>
    </source>
</evidence>
<sequence length="200" mass="22576">MPLGLLWLGLALLGALHAQAQDSSSDLIPAPPLSKVPLQQNFQDNQFQGKWYVVGLSGNAVGRKDEAPLKMYATIYELKEDKSYNVTSILFRGKAQKCDYWIRTFVPGSQPGEFTLGNIQNHPGLTSYVVRVVSTNYKQYAMVFFKKVSQNKEYFKITLYGRTKELTSELKENFIRFSKSLGLPENHIVFSVPIDQCIDG</sequence>
<feature type="domain" description="Lipocalin/cytosolic fatty-acid binding" evidence="10">
    <location>
        <begin position="48"/>
        <end position="191"/>
    </location>
</feature>
<dbReference type="InterPro" id="IPR003087">
    <property type="entry name" value="LCN2/LCN12"/>
</dbReference>
<dbReference type="STRING" id="9555.ENSPANP00000033202"/>
<dbReference type="Bgee" id="ENSPANG00000024869">
    <property type="expression patterns" value="Expressed in prostate gland and 62 other cell types or tissues"/>
</dbReference>
<dbReference type="GO" id="GO:0097192">
    <property type="term" value="P:extrinsic apoptotic signaling pathway in absence of ligand"/>
    <property type="evidence" value="ECO:0007669"/>
    <property type="project" value="Ensembl"/>
</dbReference>
<dbReference type="GO" id="GO:0005615">
    <property type="term" value="C:extracellular space"/>
    <property type="evidence" value="ECO:0007669"/>
    <property type="project" value="Ensembl"/>
</dbReference>
<keyword evidence="7" id="KW-0325">Glycoprotein</keyword>
<dbReference type="InterPro" id="IPR002345">
    <property type="entry name" value="Lipocalin"/>
</dbReference>
<comment type="similarity">
    <text evidence="2 8">Belongs to the calycin superfamily. Lipocalin family.</text>
</comment>
<dbReference type="AlphaFoldDB" id="A0A2I3MBS8"/>
<dbReference type="InterPro" id="IPR012674">
    <property type="entry name" value="Calycin"/>
</dbReference>
<dbReference type="OMA" id="IDKCIDD"/>
<reference evidence="11" key="3">
    <citation type="submission" date="2025-09" db="UniProtKB">
        <authorList>
            <consortium name="Ensembl"/>
        </authorList>
    </citation>
    <scope>IDENTIFICATION</scope>
</reference>
<keyword evidence="4" id="KW-0964">Secreted</keyword>
<dbReference type="Proteomes" id="UP000028761">
    <property type="component" value="Chromosome 13"/>
</dbReference>
<evidence type="ECO:0000256" key="7">
    <source>
        <dbReference type="ARBA" id="ARBA00023180"/>
    </source>
</evidence>
<accession>A0A2I3MBS8</accession>
<dbReference type="InterPro" id="IPR000566">
    <property type="entry name" value="Lipocln_cytosolic_FA-bd_dom"/>
</dbReference>
<evidence type="ECO:0000256" key="8">
    <source>
        <dbReference type="RuleBase" id="RU003695"/>
    </source>
</evidence>
<keyword evidence="12" id="KW-1185">Reference proteome</keyword>
<evidence type="ECO:0000256" key="4">
    <source>
        <dbReference type="ARBA" id="ARBA00022525"/>
    </source>
</evidence>
<dbReference type="GO" id="GO:0009410">
    <property type="term" value="P:response to xenobiotic stimulus"/>
    <property type="evidence" value="ECO:0007669"/>
    <property type="project" value="Ensembl"/>
</dbReference>
<dbReference type="GO" id="GO:0120162">
    <property type="term" value="P:positive regulation of cold-induced thermogenesis"/>
    <property type="evidence" value="ECO:0007669"/>
    <property type="project" value="Ensembl"/>
</dbReference>
<name>A0A2I3MBS8_PAPAN</name>
<dbReference type="PRINTS" id="PR00179">
    <property type="entry name" value="LIPOCALIN"/>
</dbReference>
<reference evidence="11" key="2">
    <citation type="submission" date="2025-08" db="UniProtKB">
        <authorList>
            <consortium name="Ensembl"/>
        </authorList>
    </citation>
    <scope>IDENTIFICATION</scope>
</reference>
<dbReference type="Pfam" id="PF00061">
    <property type="entry name" value="Lipocalin"/>
    <property type="match status" value="1"/>
</dbReference>
<dbReference type="GeneTree" id="ENSGT01050000244868"/>
<dbReference type="GO" id="GO:0140315">
    <property type="term" value="F:iron ion sequestering activity"/>
    <property type="evidence" value="ECO:0007669"/>
    <property type="project" value="Ensembl"/>
</dbReference>
<dbReference type="InterPro" id="IPR022272">
    <property type="entry name" value="Lipocalin_CS"/>
</dbReference>
<dbReference type="PRINTS" id="PR01275">
    <property type="entry name" value="NGELATINASE"/>
</dbReference>
<evidence type="ECO:0000256" key="1">
    <source>
        <dbReference type="ARBA" id="ARBA00004613"/>
    </source>
</evidence>
<proteinExistence type="inferred from homology"/>
<dbReference type="GO" id="GO:0045087">
    <property type="term" value="P:innate immune response"/>
    <property type="evidence" value="ECO:0007669"/>
    <property type="project" value="Ensembl"/>
</dbReference>
<dbReference type="SUPFAM" id="SSF50814">
    <property type="entry name" value="Lipocalins"/>
    <property type="match status" value="1"/>
</dbReference>
<organism evidence="11 12">
    <name type="scientific">Papio anubis</name>
    <name type="common">Olive baboon</name>
    <dbReference type="NCBI Taxonomy" id="9555"/>
    <lineage>
        <taxon>Eukaryota</taxon>
        <taxon>Metazoa</taxon>
        <taxon>Chordata</taxon>
        <taxon>Craniata</taxon>
        <taxon>Vertebrata</taxon>
        <taxon>Euteleostomi</taxon>
        <taxon>Mammalia</taxon>
        <taxon>Eutheria</taxon>
        <taxon>Euarchontoglires</taxon>
        <taxon>Primates</taxon>
        <taxon>Haplorrhini</taxon>
        <taxon>Catarrhini</taxon>
        <taxon>Cercopithecidae</taxon>
        <taxon>Cercopithecinae</taxon>
        <taxon>Papio</taxon>
    </lineage>
</organism>
<dbReference type="PANTHER" id="PTHR11430">
    <property type="entry name" value="LIPOCALIN"/>
    <property type="match status" value="1"/>
</dbReference>
<evidence type="ECO:0000256" key="2">
    <source>
        <dbReference type="ARBA" id="ARBA00006889"/>
    </source>
</evidence>
<keyword evidence="6" id="KW-1015">Disulfide bond</keyword>
<dbReference type="PANTHER" id="PTHR11430:SF13">
    <property type="entry name" value="NEUTROPHIL GELATINASE-ASSOCIATED LIPOCALIN"/>
    <property type="match status" value="1"/>
</dbReference>
<dbReference type="GO" id="GO:0042742">
    <property type="term" value="P:defense response to bacterium"/>
    <property type="evidence" value="ECO:0007669"/>
    <property type="project" value="Ensembl"/>
</dbReference>
<comment type="subcellular location">
    <subcellularLocation>
        <location evidence="1">Secreted</location>
    </subcellularLocation>
</comment>
<dbReference type="ExpressionAtlas" id="A0A2I3MBS8">
    <property type="expression patterns" value="baseline"/>
</dbReference>
<gene>
    <name evidence="11" type="primary">LCN2</name>
</gene>
<keyword evidence="5 9" id="KW-0732">Signal</keyword>
<dbReference type="GO" id="GO:0005506">
    <property type="term" value="F:iron ion binding"/>
    <property type="evidence" value="ECO:0007669"/>
    <property type="project" value="Ensembl"/>
</dbReference>
<evidence type="ECO:0000313" key="12">
    <source>
        <dbReference type="Proteomes" id="UP000028761"/>
    </source>
</evidence>
<dbReference type="GO" id="GO:0042802">
    <property type="term" value="F:identical protein binding"/>
    <property type="evidence" value="ECO:0007669"/>
    <property type="project" value="Ensembl"/>
</dbReference>
<evidence type="ECO:0000313" key="11">
    <source>
        <dbReference type="Ensembl" id="ENSPANP00000033202.2"/>
    </source>
</evidence>
<protein>
    <submittedName>
        <fullName evidence="11">Lipocalin 2</fullName>
    </submittedName>
</protein>
<evidence type="ECO:0000256" key="6">
    <source>
        <dbReference type="ARBA" id="ARBA00023157"/>
    </source>
</evidence>
<feature type="chain" id="PRO_5035326913" evidence="9">
    <location>
        <begin position="21"/>
        <end position="200"/>
    </location>
</feature>
<dbReference type="PROSITE" id="PS00213">
    <property type="entry name" value="LIPOCALIN"/>
    <property type="match status" value="1"/>
</dbReference>
<keyword evidence="3" id="KW-0813">Transport</keyword>
<evidence type="ECO:0000256" key="3">
    <source>
        <dbReference type="ARBA" id="ARBA00022448"/>
    </source>
</evidence>
<dbReference type="GO" id="GO:1903981">
    <property type="term" value="F:enterobactin binding"/>
    <property type="evidence" value="ECO:0007669"/>
    <property type="project" value="Ensembl"/>
</dbReference>
<dbReference type="FunFam" id="2.40.128.20:FF:000024">
    <property type="entry name" value="Neutrophil gelatinase-associated lipocalin"/>
    <property type="match status" value="1"/>
</dbReference>
<evidence type="ECO:0000256" key="5">
    <source>
        <dbReference type="ARBA" id="ARBA00022729"/>
    </source>
</evidence>
<dbReference type="Ensembl" id="ENSPANT00000045113.2">
    <property type="protein sequence ID" value="ENSPANP00000033202.2"/>
    <property type="gene ID" value="ENSPANG00000024869.3"/>
</dbReference>
<dbReference type="GO" id="GO:0015891">
    <property type="term" value="P:siderophore transport"/>
    <property type="evidence" value="ECO:0007669"/>
    <property type="project" value="Ensembl"/>
</dbReference>
<reference evidence="11 12" key="1">
    <citation type="submission" date="2012-03" db="EMBL/GenBank/DDBJ databases">
        <title>Whole Genome Assembly of Papio anubis.</title>
        <authorList>
            <person name="Liu Y.L."/>
            <person name="Abraham K.A."/>
            <person name="Akbar H.A."/>
            <person name="Ali S.A."/>
            <person name="Anosike U.A."/>
            <person name="Aqrawi P.A."/>
            <person name="Arias F.A."/>
            <person name="Attaway T.A."/>
            <person name="Awwad R.A."/>
            <person name="Babu C.B."/>
            <person name="Bandaranaike D.B."/>
            <person name="Battles P.B."/>
            <person name="Bell A.B."/>
            <person name="Beltran B.B."/>
            <person name="Berhane-Mersha D.B."/>
            <person name="Bess C.B."/>
            <person name="Bickham C.B."/>
            <person name="Bolden T.B."/>
            <person name="Carter K.C."/>
            <person name="Chau D.C."/>
            <person name="Chavez A.C."/>
            <person name="Clerc-Blankenburg K.C."/>
            <person name="Coyle M.C."/>
            <person name="Dao M.D."/>
            <person name="Davila M.L.D."/>
            <person name="Davy-Carroll L.D."/>
            <person name="Denson S.D."/>
            <person name="Dinh H.D."/>
            <person name="Fernandez S.F."/>
            <person name="Fernando P.F."/>
            <person name="Forbes L.F."/>
            <person name="Francis C.F."/>
            <person name="Francisco L.F."/>
            <person name="Fu Q.F."/>
            <person name="Garcia-Iii R.G."/>
            <person name="Garrett T.G."/>
            <person name="Gross S.G."/>
            <person name="Gubbala S.G."/>
            <person name="Hirani K.H."/>
            <person name="Hogues M.H."/>
            <person name="Hollins B.H."/>
            <person name="Jackson L.J."/>
            <person name="Javaid M.J."/>
            <person name="Jhangiani S.J."/>
            <person name="Johnson A.J."/>
            <person name="Johnson B.J."/>
            <person name="Jones J.J."/>
            <person name="Joshi V.J."/>
            <person name="Kalu J.K."/>
            <person name="Khan N.K."/>
            <person name="Korchina V.K."/>
            <person name="Kovar C.K."/>
            <person name="Lago L.L."/>
            <person name="Lara F.L."/>
            <person name="Le T.-K.L."/>
            <person name="Lee S.L."/>
            <person name="Legall-Iii F.L."/>
            <person name="Lemon S.L."/>
            <person name="Liu J.L."/>
            <person name="Liu Y.-S.L."/>
            <person name="Liyanage D.L."/>
            <person name="Lopez J.L."/>
            <person name="Lorensuhewa L.L."/>
            <person name="Mata R.M."/>
            <person name="Mathew T.M."/>
            <person name="Mercado C.M."/>
            <person name="Mercado I.M."/>
            <person name="Morales K.M."/>
            <person name="Morgan M.M."/>
            <person name="Munidasa M.M."/>
            <person name="Ngo D.N."/>
            <person name="Nguyen L.N."/>
            <person name="Nguyen T.N."/>
            <person name="Nguyen N.N."/>
            <person name="Obregon M.O."/>
            <person name="Okwuonu G.O."/>
            <person name="Ongeri F.O."/>
            <person name="Onwere C.O."/>
            <person name="Osifeso I.O."/>
            <person name="Parra A.P."/>
            <person name="Patil S.P."/>
            <person name="Perez A.P."/>
            <person name="Perez Y.P."/>
            <person name="Pham C.P."/>
            <person name="Pu L.-L.P."/>
            <person name="Puazo M.P."/>
            <person name="Quiroz J.Q."/>
            <person name="Rouhana J.R."/>
            <person name="Ruiz M.R."/>
            <person name="Ruiz S.-J.R."/>
            <person name="Saada N.S."/>
            <person name="Santibanez J.S."/>
            <person name="Scheel M.S."/>
            <person name="Schneider B.S."/>
            <person name="Simmons D.S."/>
            <person name="Sisson I.S."/>
            <person name="Tang L.-Y.T."/>
            <person name="Thornton R.T."/>
            <person name="Tisius J.T."/>
            <person name="Toledanes G.T."/>
            <person name="Trejos Z.T."/>
            <person name="Usmani K.U."/>
            <person name="Varghese R.V."/>
            <person name="Vattathil S.V."/>
            <person name="Vee V.V."/>
            <person name="Walker D.W."/>
            <person name="Weissenberger G.W."/>
            <person name="White C.W."/>
            <person name="Williams A.W."/>
            <person name="Woodworth J.W."/>
            <person name="Wright R.W."/>
            <person name="Zhu Y.Z."/>
            <person name="Han Y.H."/>
            <person name="Newsham I.N."/>
            <person name="Nazareth L.N."/>
            <person name="Worley K.W."/>
            <person name="Muzny D.M."/>
            <person name="Rogers J.R."/>
            <person name="Gibbs R.G."/>
        </authorList>
    </citation>
    <scope>NUCLEOTIDE SEQUENCE [LARGE SCALE GENOMIC DNA]</scope>
</reference>
<dbReference type="Gene3D" id="2.40.128.20">
    <property type="match status" value="1"/>
</dbReference>
<dbReference type="GO" id="GO:0009615">
    <property type="term" value="P:response to virus"/>
    <property type="evidence" value="ECO:0007669"/>
    <property type="project" value="Ensembl"/>
</dbReference>